<reference evidence="1" key="1">
    <citation type="submission" date="2018-01" db="EMBL/GenBank/DDBJ databases">
        <authorList>
            <person name="Yu X.-D."/>
        </authorList>
    </citation>
    <scope>NUCLEOTIDE SEQUENCE</scope>
    <source>
        <strain evidence="1">ZX-21</strain>
    </source>
</reference>
<evidence type="ECO:0000313" key="1">
    <source>
        <dbReference type="EMBL" id="POP54148.1"/>
    </source>
</evidence>
<accession>A0A2S4HJJ6</accession>
<protein>
    <recommendedName>
        <fullName evidence="5">Phasin domain-containing protein</fullName>
    </recommendedName>
</protein>
<dbReference type="Proteomes" id="UP000274695">
    <property type="component" value="Unassembled WGS sequence"/>
</dbReference>
<evidence type="ECO:0000313" key="2">
    <source>
        <dbReference type="EMBL" id="RNL60903.1"/>
    </source>
</evidence>
<proteinExistence type="predicted"/>
<evidence type="ECO:0000313" key="3">
    <source>
        <dbReference type="Proteomes" id="UP000237222"/>
    </source>
</evidence>
<dbReference type="EMBL" id="RHGB01000014">
    <property type="protein sequence ID" value="RNL60903.1"/>
    <property type="molecule type" value="Genomic_DNA"/>
</dbReference>
<comment type="caution">
    <text evidence="1">The sequence shown here is derived from an EMBL/GenBank/DDBJ whole genome shotgun (WGS) entry which is preliminary data.</text>
</comment>
<organism evidence="1 3">
    <name type="scientific">Zhongshania marina</name>
    <dbReference type="NCBI Taxonomy" id="2304603"/>
    <lineage>
        <taxon>Bacteria</taxon>
        <taxon>Pseudomonadati</taxon>
        <taxon>Pseudomonadota</taxon>
        <taxon>Gammaproteobacteria</taxon>
        <taxon>Cellvibrionales</taxon>
        <taxon>Spongiibacteraceae</taxon>
        <taxon>Zhongshania</taxon>
    </lineage>
</organism>
<gene>
    <name evidence="1" type="ORF">C0068_02455</name>
    <name evidence="2" type="ORF">D0911_12945</name>
</gene>
<evidence type="ECO:0000313" key="4">
    <source>
        <dbReference type="Proteomes" id="UP000274695"/>
    </source>
</evidence>
<dbReference type="EMBL" id="PQGG01000007">
    <property type="protein sequence ID" value="POP54148.1"/>
    <property type="molecule type" value="Genomic_DNA"/>
</dbReference>
<keyword evidence="4" id="KW-1185">Reference proteome</keyword>
<dbReference type="RefSeq" id="WP_103682908.1">
    <property type="nucleotide sequence ID" value="NZ_PQGG01000007.1"/>
</dbReference>
<reference evidence="2 4" key="2">
    <citation type="submission" date="2018-10" db="EMBL/GenBank/DDBJ databases">
        <title>Draft genome sequence of Zhongshania sp. DSW25-10.</title>
        <authorList>
            <person name="Oh J."/>
        </authorList>
    </citation>
    <scope>NUCLEOTIDE SEQUENCE [LARGE SCALE GENOMIC DNA]</scope>
    <source>
        <strain evidence="2 4">DSW25-10</strain>
    </source>
</reference>
<name>A0A2S4HJJ6_9GAMM</name>
<sequence length="140" mass="15291">MSKSKSVNKFLKKSAKALDKTRNPLDKMVRLGVNTSDIAHRVVRDGISEVKTGVDSIVDISTKRLRNASDEKYLKDIVQAQLKFTSSDVRVLVDVARKGIDTVTDGIVDTLDEVSNTYDAYRAESKASTSTKAASKKVAA</sequence>
<dbReference type="AlphaFoldDB" id="A0A2S4HJJ6"/>
<dbReference type="Proteomes" id="UP000237222">
    <property type="component" value="Unassembled WGS sequence"/>
</dbReference>
<evidence type="ECO:0008006" key="5">
    <source>
        <dbReference type="Google" id="ProtNLM"/>
    </source>
</evidence>